<keyword evidence="3 6" id="KW-0812">Transmembrane</keyword>
<dbReference type="PANTHER" id="PTHR30086">
    <property type="entry name" value="ARGININE EXPORTER PROTEIN ARGO"/>
    <property type="match status" value="1"/>
</dbReference>
<gene>
    <name evidence="7" type="ORF">OEG84_05350</name>
</gene>
<proteinExistence type="predicted"/>
<evidence type="ECO:0000313" key="7">
    <source>
        <dbReference type="EMBL" id="MCY0147154.1"/>
    </source>
</evidence>
<evidence type="ECO:0000256" key="3">
    <source>
        <dbReference type="ARBA" id="ARBA00022692"/>
    </source>
</evidence>
<keyword evidence="5 6" id="KW-0472">Membrane</keyword>
<keyword evidence="4 6" id="KW-1133">Transmembrane helix</keyword>
<reference evidence="7" key="1">
    <citation type="submission" date="2022-10" db="EMBL/GenBank/DDBJ databases">
        <title>Hoeflea sp. G2-23, isolated from marine algae.</title>
        <authorList>
            <person name="Kristyanto S."/>
            <person name="Kim J.M."/>
            <person name="Jeon C.O."/>
        </authorList>
    </citation>
    <scope>NUCLEOTIDE SEQUENCE</scope>
    <source>
        <strain evidence="7">G2-23</strain>
    </source>
</reference>
<dbReference type="Pfam" id="PF01810">
    <property type="entry name" value="LysE"/>
    <property type="match status" value="1"/>
</dbReference>
<keyword evidence="8" id="KW-1185">Reference proteome</keyword>
<dbReference type="InterPro" id="IPR001123">
    <property type="entry name" value="LeuE-type"/>
</dbReference>
<comment type="subcellular location">
    <subcellularLocation>
        <location evidence="1">Cell membrane</location>
        <topology evidence="1">Multi-pass membrane protein</topology>
    </subcellularLocation>
</comment>
<dbReference type="PANTHER" id="PTHR30086:SF20">
    <property type="entry name" value="ARGININE EXPORTER PROTEIN ARGO-RELATED"/>
    <property type="match status" value="1"/>
</dbReference>
<dbReference type="EMBL" id="JAOVZR010000001">
    <property type="protein sequence ID" value="MCY0147154.1"/>
    <property type="molecule type" value="Genomic_DNA"/>
</dbReference>
<evidence type="ECO:0000256" key="1">
    <source>
        <dbReference type="ARBA" id="ARBA00004651"/>
    </source>
</evidence>
<organism evidence="7 8">
    <name type="scientific">Hoeflea algicola</name>
    <dbReference type="NCBI Taxonomy" id="2983763"/>
    <lineage>
        <taxon>Bacteria</taxon>
        <taxon>Pseudomonadati</taxon>
        <taxon>Pseudomonadota</taxon>
        <taxon>Alphaproteobacteria</taxon>
        <taxon>Hyphomicrobiales</taxon>
        <taxon>Rhizobiaceae</taxon>
        <taxon>Hoeflea</taxon>
    </lineage>
</organism>
<evidence type="ECO:0000256" key="4">
    <source>
        <dbReference type="ARBA" id="ARBA00022989"/>
    </source>
</evidence>
<name>A0ABT3Z700_9HYPH</name>
<dbReference type="Proteomes" id="UP001073227">
    <property type="component" value="Unassembled WGS sequence"/>
</dbReference>
<dbReference type="RefSeq" id="WP_267652765.1">
    <property type="nucleotide sequence ID" value="NZ_JAOVZR010000001.1"/>
</dbReference>
<comment type="caution">
    <text evidence="7">The sequence shown here is derived from an EMBL/GenBank/DDBJ whole genome shotgun (WGS) entry which is preliminary data.</text>
</comment>
<evidence type="ECO:0000256" key="5">
    <source>
        <dbReference type="ARBA" id="ARBA00023136"/>
    </source>
</evidence>
<evidence type="ECO:0000256" key="6">
    <source>
        <dbReference type="SAM" id="Phobius"/>
    </source>
</evidence>
<feature type="transmembrane region" description="Helical" evidence="6">
    <location>
        <begin position="42"/>
        <end position="64"/>
    </location>
</feature>
<protein>
    <submittedName>
        <fullName evidence="7">LysE family transporter</fullName>
    </submittedName>
</protein>
<evidence type="ECO:0000313" key="8">
    <source>
        <dbReference type="Proteomes" id="UP001073227"/>
    </source>
</evidence>
<accession>A0ABT3Z700</accession>
<evidence type="ECO:0000256" key="2">
    <source>
        <dbReference type="ARBA" id="ARBA00022475"/>
    </source>
</evidence>
<keyword evidence="2" id="KW-1003">Cell membrane</keyword>
<sequence length="120" mass="12659">MTALILSLVLFLFPLAYSLGPGNMFFVALGARHGFASTIPPNLGYHLATLVATFLIGLGLVSVINPGSMVFEVMKAAGSFYVLWLAYKMLRAGAVANGAGKGQAVSGMARCFWCSIPKPM</sequence>